<feature type="compositionally biased region" description="Low complexity" evidence="1">
    <location>
        <begin position="180"/>
        <end position="193"/>
    </location>
</feature>
<dbReference type="GeneID" id="89950698"/>
<feature type="chain" id="PRO_5042871533" evidence="2">
    <location>
        <begin position="23"/>
        <end position="227"/>
    </location>
</feature>
<feature type="compositionally biased region" description="Polar residues" evidence="1">
    <location>
        <begin position="157"/>
        <end position="167"/>
    </location>
</feature>
<dbReference type="RefSeq" id="XP_064676376.1">
    <property type="nucleotide sequence ID" value="XM_064826278.1"/>
</dbReference>
<keyword evidence="2" id="KW-0732">Signal</keyword>
<reference evidence="3 4" key="1">
    <citation type="submission" date="2022-11" db="EMBL/GenBank/DDBJ databases">
        <title>Mucor velutinosus strain NIH1002 WGS.</title>
        <authorList>
            <person name="Subramanian P."/>
            <person name="Mullikin J.C."/>
            <person name="Segre J.A."/>
            <person name="Zelazny A.M."/>
        </authorList>
    </citation>
    <scope>NUCLEOTIDE SEQUENCE [LARGE SCALE GENOMIC DNA]</scope>
    <source>
        <strain evidence="3 4">NIH1002</strain>
    </source>
</reference>
<evidence type="ECO:0000313" key="3">
    <source>
        <dbReference type="EMBL" id="KAK4509710.1"/>
    </source>
</evidence>
<sequence length="227" mass="24216">MLFNSVSVLSLAALFQAATIYAQNVETVNNNSTVLQQQPIDKPAGLPNVDWDILRIDPSARENLCQRQTAYCANNCGGPNQAPKNFCNVTTMAWGCGCSHKVADFAPFLWPVVQAECSGKAQECQMICNKDIVNPSTCAATCNAYYQCDTDNAPPSYLQTESPNDTPSYHGPPKKEISKSDNSNNRNGNSSDSHTSRASESKSSSNACLLAALVAGASSVLLAVANL</sequence>
<comment type="caution">
    <text evidence="3">The sequence shown here is derived from an EMBL/GenBank/DDBJ whole genome shotgun (WGS) entry which is preliminary data.</text>
</comment>
<accession>A0AAN7D6I8</accession>
<organism evidence="3 4">
    <name type="scientific">Mucor velutinosus</name>
    <dbReference type="NCBI Taxonomy" id="708070"/>
    <lineage>
        <taxon>Eukaryota</taxon>
        <taxon>Fungi</taxon>
        <taxon>Fungi incertae sedis</taxon>
        <taxon>Mucoromycota</taxon>
        <taxon>Mucoromycotina</taxon>
        <taxon>Mucoromycetes</taxon>
        <taxon>Mucorales</taxon>
        <taxon>Mucorineae</taxon>
        <taxon>Mucoraceae</taxon>
        <taxon>Mucor</taxon>
    </lineage>
</organism>
<evidence type="ECO:0000256" key="1">
    <source>
        <dbReference type="SAM" id="MobiDB-lite"/>
    </source>
</evidence>
<evidence type="ECO:0000256" key="2">
    <source>
        <dbReference type="SAM" id="SignalP"/>
    </source>
</evidence>
<dbReference type="Proteomes" id="UP001304243">
    <property type="component" value="Unassembled WGS sequence"/>
</dbReference>
<protein>
    <submittedName>
        <fullName evidence="3">Uncharacterized protein</fullName>
    </submittedName>
</protein>
<gene>
    <name evidence="3" type="ORF">ATC70_007012</name>
</gene>
<dbReference type="AlphaFoldDB" id="A0AAN7D6I8"/>
<name>A0AAN7D6I8_9FUNG</name>
<evidence type="ECO:0000313" key="4">
    <source>
        <dbReference type="Proteomes" id="UP001304243"/>
    </source>
</evidence>
<feature type="region of interest" description="Disordered" evidence="1">
    <location>
        <begin position="156"/>
        <end position="200"/>
    </location>
</feature>
<feature type="signal peptide" evidence="2">
    <location>
        <begin position="1"/>
        <end position="22"/>
    </location>
</feature>
<keyword evidence="4" id="KW-1185">Reference proteome</keyword>
<dbReference type="EMBL" id="JASEJX010000038">
    <property type="protein sequence ID" value="KAK4509710.1"/>
    <property type="molecule type" value="Genomic_DNA"/>
</dbReference>
<proteinExistence type="predicted"/>